<comment type="function">
    <text evidence="3">Key enzyme for ketone body catabolism. Transfers the CoA moiety from succinate to acetoacetate. Formation of the enzyme-CoA intermediate proceeds via an unstable anhydride species formed between the carboxylate groups of the enzyme and substrate.</text>
</comment>
<evidence type="ECO:0000256" key="1">
    <source>
        <dbReference type="ARBA" id="ARBA00007154"/>
    </source>
</evidence>
<dbReference type="Pfam" id="PF01144">
    <property type="entry name" value="CoA_trans"/>
    <property type="match status" value="1"/>
</dbReference>
<dbReference type="InterPro" id="IPR014388">
    <property type="entry name" value="3-oxoacid_CoA-transferase"/>
</dbReference>
<dbReference type="PANTHER" id="PTHR43293:SF1">
    <property type="entry name" value="ACETATE COA-TRANSFERASE YDIF"/>
    <property type="match status" value="1"/>
</dbReference>
<evidence type="ECO:0000256" key="4">
    <source>
        <dbReference type="PIRSR" id="PIRSR000858-1"/>
    </source>
</evidence>
<keyword evidence="2 3" id="KW-0808">Transferase</keyword>
<protein>
    <recommendedName>
        <fullName evidence="3">Succinyl-CoA:3-ketoacid-coenzyme A transferase</fullName>
        <ecNumber evidence="3">2.8.3.5</ecNumber>
    </recommendedName>
</protein>
<dbReference type="GO" id="GO:0008260">
    <property type="term" value="F:succinyl-CoA:3-oxo-acid CoA-transferase activity"/>
    <property type="evidence" value="ECO:0007669"/>
    <property type="project" value="UniProtKB-EC"/>
</dbReference>
<reference evidence="5 6" key="1">
    <citation type="journal article" date="2024" name="Nat. Commun.">
        <title>Phylogenomics reveals the evolutionary origins of lichenization in chlorophyte algae.</title>
        <authorList>
            <person name="Puginier C."/>
            <person name="Libourel C."/>
            <person name="Otte J."/>
            <person name="Skaloud P."/>
            <person name="Haon M."/>
            <person name="Grisel S."/>
            <person name="Petersen M."/>
            <person name="Berrin J.G."/>
            <person name="Delaux P.M."/>
            <person name="Dal Grande F."/>
            <person name="Keller J."/>
        </authorList>
    </citation>
    <scope>NUCLEOTIDE SEQUENCE [LARGE SCALE GENOMIC DNA]</scope>
    <source>
        <strain evidence="5 6">SAG 2145</strain>
    </source>
</reference>
<evidence type="ECO:0000256" key="2">
    <source>
        <dbReference type="ARBA" id="ARBA00022679"/>
    </source>
</evidence>
<dbReference type="EMBL" id="JALJOS010000064">
    <property type="protein sequence ID" value="KAK9817592.1"/>
    <property type="molecule type" value="Genomic_DNA"/>
</dbReference>
<evidence type="ECO:0000256" key="3">
    <source>
        <dbReference type="PIRNR" id="PIRNR000858"/>
    </source>
</evidence>
<comment type="pathway">
    <text evidence="3">Ketone metabolism; succinyl-CoA degradation; acetoacetyl-CoA from succinyl-CoA: step 1/1.</text>
</comment>
<dbReference type="EC" id="2.8.3.5" evidence="3"/>
<sequence>MQDCTAWRLRVISGQLASTSKRSAEGVVGQPCRAEAAGSSSRICSREEALDLIQDGDSLVVAGFVGCGSPEHLLRGLRAKYDATSHPSNLDVYVGAPGGKGRGVELLAAEGLLRSLTYGWLGLSPKLLELVMKGKAKAWNFPLGIMSHLFRDVAAKRPGPISHVGLGTFVDPREKGGKVGGAHQRDKVRLMDVGGRDMLWYEAPRRIHIALLRGTSADLDGNISYEREPLLVDNLNQAFAAHNSGGKVIVQVERIVDRGSFPQRLIHIPGALVDKVVVAPVEDHWPTMASPVYDGSLTGEVRAPSSSTRPLAFSPKRIMAHRAMLELTKPHSIVNLGIGAPEGVSVMVATHGDAVSRTCHLTTEAGVIGGSPVGGLLFGAARNATALMPAASIIDFYQGGGCDLAVLGMAEVDAVGNVNVSNFGPGCGGFIDISQTSKQVIFLGTFTSGGLEVDIKHGKLTIVKEGRVEKFRKNVREKTFGAATAGERSIMYVTERAVFRLKPNKGIELLEVAPGVDIQKDILAHMEFRPIMANVQLMDSKIFQQE</sequence>
<dbReference type="PIRSF" id="PIRSF000858">
    <property type="entry name" value="SCOT-t"/>
    <property type="match status" value="1"/>
</dbReference>
<dbReference type="PANTHER" id="PTHR43293">
    <property type="entry name" value="ACETATE COA-TRANSFERASE YDIF"/>
    <property type="match status" value="1"/>
</dbReference>
<evidence type="ECO:0000313" key="6">
    <source>
        <dbReference type="Proteomes" id="UP001438707"/>
    </source>
</evidence>
<comment type="caution">
    <text evidence="5">The sequence shown here is derived from an EMBL/GenBank/DDBJ whole genome shotgun (WGS) entry which is preliminary data.</text>
</comment>
<dbReference type="InterPro" id="IPR037171">
    <property type="entry name" value="NagB/RpiA_transferase-like"/>
</dbReference>
<dbReference type="AlphaFoldDB" id="A0AAW1Q846"/>
<dbReference type="SUPFAM" id="SSF100950">
    <property type="entry name" value="NagB/RpiA/CoA transferase-like"/>
    <property type="match status" value="2"/>
</dbReference>
<comment type="similarity">
    <text evidence="1 3">Belongs to the 3-oxoacid CoA-transferase family.</text>
</comment>
<proteinExistence type="inferred from homology"/>
<evidence type="ECO:0000313" key="5">
    <source>
        <dbReference type="EMBL" id="KAK9817592.1"/>
    </source>
</evidence>
<dbReference type="GO" id="GO:0046952">
    <property type="term" value="P:ketone body catabolic process"/>
    <property type="evidence" value="ECO:0007669"/>
    <property type="project" value="InterPro"/>
</dbReference>
<dbReference type="InterPro" id="IPR004165">
    <property type="entry name" value="CoA_trans_fam_I"/>
</dbReference>
<dbReference type="Gene3D" id="3.40.1080.10">
    <property type="entry name" value="Glutaconate Coenzyme A-transferase"/>
    <property type="match status" value="2"/>
</dbReference>
<keyword evidence="6" id="KW-1185">Reference proteome</keyword>
<comment type="catalytic activity">
    <reaction evidence="3">
        <text>a 3-oxo acid + succinyl-CoA = a 3-oxoacyl-CoA + succinate</text>
        <dbReference type="Rhea" id="RHEA:24564"/>
        <dbReference type="ChEBI" id="CHEBI:30031"/>
        <dbReference type="ChEBI" id="CHEBI:35973"/>
        <dbReference type="ChEBI" id="CHEBI:57292"/>
        <dbReference type="ChEBI" id="CHEBI:90726"/>
        <dbReference type="EC" id="2.8.3.5"/>
    </reaction>
</comment>
<gene>
    <name evidence="5" type="ORF">WJX74_007860</name>
</gene>
<keyword evidence="3" id="KW-0496">Mitochondrion</keyword>
<accession>A0AAW1Q846</accession>
<feature type="active site" description="5-glutamyl coenzyme A thioester intermediate" evidence="4">
    <location>
        <position position="364"/>
    </location>
</feature>
<organism evidence="5 6">
    <name type="scientific">Apatococcus lobatus</name>
    <dbReference type="NCBI Taxonomy" id="904363"/>
    <lineage>
        <taxon>Eukaryota</taxon>
        <taxon>Viridiplantae</taxon>
        <taxon>Chlorophyta</taxon>
        <taxon>core chlorophytes</taxon>
        <taxon>Trebouxiophyceae</taxon>
        <taxon>Chlorellales</taxon>
        <taxon>Chlorellaceae</taxon>
        <taxon>Apatococcus</taxon>
    </lineage>
</organism>
<dbReference type="Proteomes" id="UP001438707">
    <property type="component" value="Unassembled WGS sequence"/>
</dbReference>
<name>A0AAW1Q846_9CHLO</name>
<dbReference type="SMART" id="SM00882">
    <property type="entry name" value="CoA_trans"/>
    <property type="match status" value="2"/>
</dbReference>